<reference evidence="2 3" key="1">
    <citation type="journal article" date="2015" name="PLoS Negl. Trop. Dis.">
        <title>Haemophilus ducreyi Cutaneous Ulcer Strains Are Nearly Identical to Class I Genital Ulcer Strains.</title>
        <authorList>
            <person name="Gangaiah D."/>
            <person name="Webb K.M."/>
            <person name="Humphreys T.L."/>
            <person name="Fortney K.R."/>
            <person name="Toh E."/>
            <person name="Tai A."/>
            <person name="Katz S.S."/>
            <person name="Pillay A."/>
            <person name="Chen C.Y."/>
            <person name="Roberts S.A."/>
            <person name="Munson R.S.Jr."/>
            <person name="Spinola S.M."/>
        </authorList>
    </citation>
    <scope>NUCLEOTIDE SEQUENCE [LARGE SCALE GENOMIC DNA]</scope>
    <source>
        <strain evidence="3">CLU2</strain>
    </source>
</reference>
<organism evidence="2 3">
    <name type="scientific">Haemophilus ducreyi</name>
    <dbReference type="NCBI Taxonomy" id="730"/>
    <lineage>
        <taxon>Bacteria</taxon>
        <taxon>Pseudomonadati</taxon>
        <taxon>Pseudomonadota</taxon>
        <taxon>Gammaproteobacteria</taxon>
        <taxon>Pasteurellales</taxon>
        <taxon>Pasteurellaceae</taxon>
        <taxon>Haemophilus</taxon>
    </lineage>
</organism>
<dbReference type="Proteomes" id="UP000060132">
    <property type="component" value="Chromosome"/>
</dbReference>
<feature type="transmembrane region" description="Helical" evidence="1">
    <location>
        <begin position="206"/>
        <end position="224"/>
    </location>
</feature>
<keyword evidence="1" id="KW-1133">Transmembrane helix</keyword>
<sequence length="228" mass="26140">MSEQVPVKKKKGPCHYINALFAALFISLFLSIIFEWLGIAFIWTDEGHLHSQQMMIKELGWLSEDLTQGIASRSPKELAEELILTLNHWLFVKTGLRGWLDNPAQHNSWELWIYHYARAYIESVIYVSITFVIRLIVIVFSSPLFLLAAFAGLTEGMMMRDLRKFGAGRESSFVYHHARRLIGPVMIGAWIFYLSIPVSIYPNLVLMPAAFLFGLSICVTFASFKKYL</sequence>
<evidence type="ECO:0000313" key="3">
    <source>
        <dbReference type="Proteomes" id="UP000060132"/>
    </source>
</evidence>
<evidence type="ECO:0000256" key="1">
    <source>
        <dbReference type="SAM" id="Phobius"/>
    </source>
</evidence>
<dbReference type="RefSeq" id="WP_010944873.1">
    <property type="nucleotide sequence ID" value="NZ_CP011218.1"/>
</dbReference>
<name>A0AAC9EN76_HAEDC</name>
<dbReference type="Pfam" id="PF14348">
    <property type="entry name" value="DtrJ-like"/>
    <property type="match status" value="1"/>
</dbReference>
<dbReference type="OMA" id="IVECAGM"/>
<feature type="transmembrane region" description="Helical" evidence="1">
    <location>
        <begin position="124"/>
        <end position="153"/>
    </location>
</feature>
<evidence type="ECO:0000313" key="2">
    <source>
        <dbReference type="EMBL" id="AKO32294.1"/>
    </source>
</evidence>
<feature type="transmembrane region" description="Helical" evidence="1">
    <location>
        <begin position="20"/>
        <end position="43"/>
    </location>
</feature>
<keyword evidence="1" id="KW-0812">Transmembrane</keyword>
<dbReference type="EMBL" id="CP011219">
    <property type="protein sequence ID" value="AKO32294.1"/>
    <property type="molecule type" value="Genomic_DNA"/>
</dbReference>
<accession>A0AAC9EN76</accession>
<keyword evidence="1" id="KW-0472">Membrane</keyword>
<dbReference type="AlphaFoldDB" id="A0AAC9EN76"/>
<protein>
    <submittedName>
        <fullName evidence="2">Membrane protein</fullName>
    </submittedName>
</protein>
<dbReference type="InterPro" id="IPR022266">
    <property type="entry name" value="DtrJ-like"/>
</dbReference>
<feature type="transmembrane region" description="Helical" evidence="1">
    <location>
        <begin position="181"/>
        <end position="200"/>
    </location>
</feature>
<gene>
    <name evidence="2" type="ORF">RZ57_03725</name>
</gene>
<proteinExistence type="predicted"/>
<dbReference type="NCBIfam" id="TIGR03747">
    <property type="entry name" value="conj_TIGR03747"/>
    <property type="match status" value="1"/>
</dbReference>